<comment type="similarity">
    <text evidence="2">Belongs to the APH-1 family.</text>
</comment>
<proteinExistence type="inferred from homology"/>
<dbReference type="EMBL" id="GDRN01095427">
    <property type="protein sequence ID" value="JAI59525.1"/>
    <property type="molecule type" value="Transcribed_RNA"/>
</dbReference>
<feature type="transmembrane region" description="Helical" evidence="7">
    <location>
        <begin position="204"/>
        <end position="226"/>
    </location>
</feature>
<name>A0A0P4W795_SCYOL</name>
<dbReference type="AlphaFoldDB" id="A0A0P4W795"/>
<evidence type="ECO:0000256" key="7">
    <source>
        <dbReference type="SAM" id="Phobius"/>
    </source>
</evidence>
<dbReference type="GO" id="GO:0016485">
    <property type="term" value="P:protein processing"/>
    <property type="evidence" value="ECO:0007669"/>
    <property type="project" value="InterPro"/>
</dbReference>
<feature type="transmembrane region" description="Helical" evidence="7">
    <location>
        <begin position="64"/>
        <end position="84"/>
    </location>
</feature>
<organism evidence="8">
    <name type="scientific">Scylla olivacea</name>
    <name type="common">Orange mud crab</name>
    <name type="synonym">Cancer olivacea</name>
    <dbReference type="NCBI Taxonomy" id="85551"/>
    <lineage>
        <taxon>Eukaryota</taxon>
        <taxon>Metazoa</taxon>
        <taxon>Ecdysozoa</taxon>
        <taxon>Arthropoda</taxon>
        <taxon>Crustacea</taxon>
        <taxon>Multicrustacea</taxon>
        <taxon>Malacostraca</taxon>
        <taxon>Eumalacostraca</taxon>
        <taxon>Eucarida</taxon>
        <taxon>Decapoda</taxon>
        <taxon>Pleocyemata</taxon>
        <taxon>Brachyura</taxon>
        <taxon>Eubrachyura</taxon>
        <taxon>Portunoidea</taxon>
        <taxon>Portunidae</taxon>
        <taxon>Portuninae</taxon>
        <taxon>Scylla</taxon>
    </lineage>
</organism>
<dbReference type="Pfam" id="PF06105">
    <property type="entry name" value="Aph-1"/>
    <property type="match status" value="1"/>
</dbReference>
<sequence length="286" mass="30795">MTVAEFFGCGLIAFGPPVSMFALTIAHDPIRTIMLVASAFFWLLALLFSSILYCAVVQLQDTLAFGLVFSVLFQELFRFLWFLLIQKAEGGLKKVSDGNVQIVENKHILAYVSGLGFGVISGAFSLVNVLADMTGPGTIGLFHDPQNFFVASAVTSLAFVLLHVFWGILFFNAIHRRVYLQLAYVILCHLLASCITLLNPRYSITLPTVWILTVLSGVFAFIVAGGSHRTIRAAIKGTTTTTSSTTCTIITSTSTTTATITTTTSNTSSTTTASTSSTSRVHIGVI</sequence>
<comment type="subcellular location">
    <subcellularLocation>
        <location evidence="1">Membrane</location>
        <topology evidence="1">Multi-pass membrane protein</topology>
    </subcellularLocation>
</comment>
<keyword evidence="5 7" id="KW-1133">Transmembrane helix</keyword>
<evidence type="ECO:0000256" key="2">
    <source>
        <dbReference type="ARBA" id="ARBA00005577"/>
    </source>
</evidence>
<accession>A0A0P4W795</accession>
<protein>
    <recommendedName>
        <fullName evidence="9">Gamma-secretase subunit Aph-1</fullName>
    </recommendedName>
</protein>
<evidence type="ECO:0000256" key="3">
    <source>
        <dbReference type="ARBA" id="ARBA00022692"/>
    </source>
</evidence>
<evidence type="ECO:0000256" key="4">
    <source>
        <dbReference type="ARBA" id="ARBA00022976"/>
    </source>
</evidence>
<evidence type="ECO:0008006" key="9">
    <source>
        <dbReference type="Google" id="ProtNLM"/>
    </source>
</evidence>
<reference evidence="8" key="1">
    <citation type="submission" date="2015-09" db="EMBL/GenBank/DDBJ databases">
        <title>Scylla olivacea transcriptome.</title>
        <authorList>
            <person name="Ikhwanuddin M."/>
        </authorList>
    </citation>
    <scope>NUCLEOTIDE SEQUENCE</scope>
</reference>
<dbReference type="GO" id="GO:0007219">
    <property type="term" value="P:Notch signaling pathway"/>
    <property type="evidence" value="ECO:0007669"/>
    <property type="project" value="UniProtKB-KW"/>
</dbReference>
<evidence type="ECO:0000256" key="1">
    <source>
        <dbReference type="ARBA" id="ARBA00004141"/>
    </source>
</evidence>
<dbReference type="PANTHER" id="PTHR12889">
    <property type="entry name" value="GAMMA-SECRETASE SUBUNIT APH-1"/>
    <property type="match status" value="1"/>
</dbReference>
<keyword evidence="6 7" id="KW-0472">Membrane</keyword>
<evidence type="ECO:0000256" key="6">
    <source>
        <dbReference type="ARBA" id="ARBA00023136"/>
    </source>
</evidence>
<dbReference type="InterPro" id="IPR009294">
    <property type="entry name" value="Aph-1"/>
</dbReference>
<evidence type="ECO:0000256" key="5">
    <source>
        <dbReference type="ARBA" id="ARBA00022989"/>
    </source>
</evidence>
<keyword evidence="4" id="KW-0914">Notch signaling pathway</keyword>
<evidence type="ECO:0000313" key="8">
    <source>
        <dbReference type="EMBL" id="JAI59525.1"/>
    </source>
</evidence>
<feature type="transmembrane region" description="Helical" evidence="7">
    <location>
        <begin position="108"/>
        <end position="128"/>
    </location>
</feature>
<feature type="transmembrane region" description="Helical" evidence="7">
    <location>
        <begin position="178"/>
        <end position="198"/>
    </location>
</feature>
<feature type="transmembrane region" description="Helical" evidence="7">
    <location>
        <begin position="148"/>
        <end position="171"/>
    </location>
</feature>
<feature type="transmembrane region" description="Helical" evidence="7">
    <location>
        <begin position="6"/>
        <end position="26"/>
    </location>
</feature>
<keyword evidence="3 7" id="KW-0812">Transmembrane</keyword>
<feature type="transmembrane region" description="Helical" evidence="7">
    <location>
        <begin position="33"/>
        <end position="58"/>
    </location>
</feature>
<dbReference type="GO" id="GO:0016020">
    <property type="term" value="C:membrane"/>
    <property type="evidence" value="ECO:0007669"/>
    <property type="project" value="UniProtKB-SubCell"/>
</dbReference>